<evidence type="ECO:0000256" key="3">
    <source>
        <dbReference type="ARBA" id="ARBA00004613"/>
    </source>
</evidence>
<evidence type="ECO:0000256" key="12">
    <source>
        <dbReference type="ARBA" id="ARBA00023288"/>
    </source>
</evidence>
<keyword evidence="6" id="KW-0336">GPI-anchor</keyword>
<feature type="transmembrane region" description="Helical" evidence="14">
    <location>
        <begin position="144"/>
        <end position="166"/>
    </location>
</feature>
<evidence type="ECO:0000256" key="4">
    <source>
        <dbReference type="ARBA" id="ARBA00010031"/>
    </source>
</evidence>
<feature type="transmembrane region" description="Helical" evidence="14">
    <location>
        <begin position="190"/>
        <end position="212"/>
    </location>
</feature>
<keyword evidence="17" id="KW-1185">Reference proteome</keyword>
<dbReference type="PANTHER" id="PTHR33048:SF47">
    <property type="entry name" value="INTEGRAL MEMBRANE PROTEIN-RELATED"/>
    <property type="match status" value="1"/>
</dbReference>
<feature type="transmembrane region" description="Helical" evidence="14">
    <location>
        <begin position="63"/>
        <end position="83"/>
    </location>
</feature>
<evidence type="ECO:0000259" key="15">
    <source>
        <dbReference type="SMART" id="SM00747"/>
    </source>
</evidence>
<protein>
    <submittedName>
        <fullName evidence="16">Integral membrane protein</fullName>
    </submittedName>
</protein>
<gene>
    <name evidence="16" type="ORF">CI238_07803</name>
</gene>
<evidence type="ECO:0000256" key="13">
    <source>
        <dbReference type="ARBA" id="ARBA00038359"/>
    </source>
</evidence>
<dbReference type="InterPro" id="IPR052337">
    <property type="entry name" value="SAT4-like"/>
</dbReference>
<dbReference type="Proteomes" id="UP000076584">
    <property type="component" value="Unassembled WGS sequence"/>
</dbReference>
<dbReference type="GO" id="GO:0005576">
    <property type="term" value="C:extracellular region"/>
    <property type="evidence" value="ECO:0007669"/>
    <property type="project" value="UniProtKB-SubCell"/>
</dbReference>
<keyword evidence="7 14" id="KW-0812">Transmembrane</keyword>
<feature type="transmembrane region" description="Helical" evidence="14">
    <location>
        <begin position="106"/>
        <end position="124"/>
    </location>
</feature>
<evidence type="ECO:0000256" key="14">
    <source>
        <dbReference type="SAM" id="Phobius"/>
    </source>
</evidence>
<keyword evidence="8" id="KW-0732">Signal</keyword>
<evidence type="ECO:0000256" key="2">
    <source>
        <dbReference type="ARBA" id="ARBA00004589"/>
    </source>
</evidence>
<sequence length="830" mass="92704">MDFENATGPGLEVDSTGANISDRANLVTVIWGINLTAFILVGLIVPLRVIVRCTVTRNFFNDDVLVIVAALFTFGICSLLPIATDLGLGQHSWNIDAGLLPENTKSLLQLIFIANILYPCAIAFTRLSAVCSFLRHITEKNARWVLFVTATLTSVFAFSSVFAVVLQCKPLSAAWDSSVGGASCYPFLDFLHASTAISIAIDVLLCIMPLVYFWKMKMSLGKKILVTVLFFFAGVSCVVAGIKIANLQLLNQVDVTYNWTSWVLCSIAECTVGITCSSVPPILPLLANRSRERKHQASFRQRKGKSLRLTFFAEKPTCNRAIGPRVIRPMATPWKDQPLETTKNPDFKTETEFHWLRLEHKEATQCCWDSRQRQTKFSYDQRSLLSLLLWCWVVIVEAQGTKELLLQIPNCAGFSNGNCSLTSTATVAECLCPNIPLQSALSTCVQLNCHLQDQARAAQLETSLCAAYPKESRSNEVKTVAIALSVITFPAVALRCISRWKTTHRLWWDDWMAVFAAILLAGLAGIEIASAELGFGTHYWNIELAKGTELIQLFYVVQLLYVLVQVFAKISILLFFSRIFPARWFQLTVRYFIIFLLVHGAVFLLVIILQCTPIASTWDRSNPNRKCLNVTAIGYAGAVFSIAEDLVILVLPIPELLKLQLSIRKKIALGFMFSLGSFACVTTMVRLKYLVMFSSTFDTTWDNVDIVIWSIIEEFCAILCASLPALRPLLQKVPQLFTSGKETTKILSTAQSKRSVLNVGKDKFHELLETPLAEDLPPTPIDIADQMAAKADGKRQVIFTQNKEMNRYADFEMQSVRSGKKWQKNLNARF</sequence>
<keyword evidence="11" id="KW-1015">Disulfide bond</keyword>
<proteinExistence type="inferred from homology"/>
<comment type="similarity">
    <text evidence="4">Belongs to the RBT5 family.</text>
</comment>
<name>A0A167BS34_COLIC</name>
<comment type="caution">
    <text evidence="16">The sequence shown here is derived from an EMBL/GenBank/DDBJ whole genome shotgun (WGS) entry which is preliminary data.</text>
</comment>
<evidence type="ECO:0000256" key="1">
    <source>
        <dbReference type="ARBA" id="ARBA00004141"/>
    </source>
</evidence>
<dbReference type="PANTHER" id="PTHR33048">
    <property type="entry name" value="PTH11-LIKE INTEGRAL MEMBRANE PROTEIN (AFU_ORTHOLOGUE AFUA_5G11245)"/>
    <property type="match status" value="1"/>
</dbReference>
<feature type="domain" description="CFEM" evidence="15">
    <location>
        <begin position="404"/>
        <end position="466"/>
    </location>
</feature>
<evidence type="ECO:0000256" key="6">
    <source>
        <dbReference type="ARBA" id="ARBA00022622"/>
    </source>
</evidence>
<comment type="similarity">
    <text evidence="13">Belongs to the SAT4 family.</text>
</comment>
<dbReference type="SMART" id="SM00747">
    <property type="entry name" value="CFEM"/>
    <property type="match status" value="1"/>
</dbReference>
<keyword evidence="6" id="KW-0325">Glycoprotein</keyword>
<evidence type="ECO:0000256" key="10">
    <source>
        <dbReference type="ARBA" id="ARBA00023136"/>
    </source>
</evidence>
<dbReference type="Pfam" id="PF20684">
    <property type="entry name" value="Fung_rhodopsin"/>
    <property type="match status" value="2"/>
</dbReference>
<evidence type="ECO:0000313" key="16">
    <source>
        <dbReference type="EMBL" id="KZL81666.1"/>
    </source>
</evidence>
<evidence type="ECO:0000256" key="9">
    <source>
        <dbReference type="ARBA" id="ARBA00022989"/>
    </source>
</evidence>
<keyword evidence="10 14" id="KW-0472">Membrane</keyword>
<keyword evidence="9 14" id="KW-1133">Transmembrane helix</keyword>
<evidence type="ECO:0000256" key="11">
    <source>
        <dbReference type="ARBA" id="ARBA00023157"/>
    </source>
</evidence>
<feature type="transmembrane region" description="Helical" evidence="14">
    <location>
        <begin position="550"/>
        <end position="576"/>
    </location>
</feature>
<organism evidence="16 17">
    <name type="scientific">Colletotrichum incanum</name>
    <name type="common">Soybean anthracnose fungus</name>
    <dbReference type="NCBI Taxonomy" id="1573173"/>
    <lineage>
        <taxon>Eukaryota</taxon>
        <taxon>Fungi</taxon>
        <taxon>Dikarya</taxon>
        <taxon>Ascomycota</taxon>
        <taxon>Pezizomycotina</taxon>
        <taxon>Sordariomycetes</taxon>
        <taxon>Hypocreomycetidae</taxon>
        <taxon>Glomerellales</taxon>
        <taxon>Glomerellaceae</taxon>
        <taxon>Colletotrichum</taxon>
        <taxon>Colletotrichum spaethianum species complex</taxon>
    </lineage>
</organism>
<keyword evidence="5" id="KW-0964">Secreted</keyword>
<dbReference type="InterPro" id="IPR049326">
    <property type="entry name" value="Rhodopsin_dom_fungi"/>
</dbReference>
<keyword evidence="12" id="KW-0449">Lipoprotein</keyword>
<comment type="subcellular location">
    <subcellularLocation>
        <location evidence="2">Membrane</location>
        <topology evidence="2">Lipid-anchor</topology>
        <topology evidence="2">GPI-anchor</topology>
    </subcellularLocation>
    <subcellularLocation>
        <location evidence="1">Membrane</location>
        <topology evidence="1">Multi-pass membrane protein</topology>
    </subcellularLocation>
    <subcellularLocation>
        <location evidence="3">Secreted</location>
    </subcellularLocation>
</comment>
<dbReference type="AlphaFoldDB" id="A0A167BS34"/>
<accession>A0A167BS34</accession>
<feature type="transmembrane region" description="Helical" evidence="14">
    <location>
        <begin position="29"/>
        <end position="51"/>
    </location>
</feature>
<dbReference type="InterPro" id="IPR008427">
    <property type="entry name" value="Extracellular_membr_CFEM_dom"/>
</dbReference>
<evidence type="ECO:0000313" key="17">
    <source>
        <dbReference type="Proteomes" id="UP000076584"/>
    </source>
</evidence>
<feature type="transmembrane region" description="Helical" evidence="14">
    <location>
        <begin position="479"/>
        <end position="498"/>
    </location>
</feature>
<evidence type="ECO:0000256" key="5">
    <source>
        <dbReference type="ARBA" id="ARBA00022525"/>
    </source>
</evidence>
<feature type="transmembrane region" description="Helical" evidence="14">
    <location>
        <begin position="630"/>
        <end position="654"/>
    </location>
</feature>
<evidence type="ECO:0000256" key="8">
    <source>
        <dbReference type="ARBA" id="ARBA00022729"/>
    </source>
</evidence>
<feature type="transmembrane region" description="Helical" evidence="14">
    <location>
        <begin position="510"/>
        <end position="530"/>
    </location>
</feature>
<evidence type="ECO:0000256" key="7">
    <source>
        <dbReference type="ARBA" id="ARBA00022692"/>
    </source>
</evidence>
<reference evidence="16 17" key="1">
    <citation type="submission" date="2015-06" db="EMBL/GenBank/DDBJ databases">
        <title>Survival trade-offs in plant roots during colonization by closely related pathogenic and mutualistic fungi.</title>
        <authorList>
            <person name="Hacquard S."/>
            <person name="Kracher B."/>
            <person name="Hiruma K."/>
            <person name="Weinman A."/>
            <person name="Muench P."/>
            <person name="Garrido Oter R."/>
            <person name="Ver Loren van Themaat E."/>
            <person name="Dallerey J.-F."/>
            <person name="Damm U."/>
            <person name="Henrissat B."/>
            <person name="Lespinet O."/>
            <person name="Thon M."/>
            <person name="Kemen E."/>
            <person name="McHardy A.C."/>
            <person name="Schulze-Lefert P."/>
            <person name="O'Connell R.J."/>
        </authorList>
    </citation>
    <scope>NUCLEOTIDE SEQUENCE [LARGE SCALE GENOMIC DNA]</scope>
    <source>
        <strain evidence="16 17">MAFF 238704</strain>
    </source>
</reference>
<feature type="transmembrane region" description="Helical" evidence="14">
    <location>
        <begin position="588"/>
        <end position="610"/>
    </location>
</feature>
<dbReference type="EMBL" id="LFIW01001609">
    <property type="protein sequence ID" value="KZL81666.1"/>
    <property type="molecule type" value="Genomic_DNA"/>
</dbReference>
<dbReference type="GO" id="GO:0098552">
    <property type="term" value="C:side of membrane"/>
    <property type="evidence" value="ECO:0007669"/>
    <property type="project" value="UniProtKB-KW"/>
</dbReference>
<feature type="transmembrane region" description="Helical" evidence="14">
    <location>
        <begin position="666"/>
        <end position="686"/>
    </location>
</feature>
<feature type="transmembrane region" description="Helical" evidence="14">
    <location>
        <begin position="259"/>
        <end position="286"/>
    </location>
</feature>
<dbReference type="STRING" id="1573173.A0A167BS34"/>
<feature type="transmembrane region" description="Helical" evidence="14">
    <location>
        <begin position="224"/>
        <end position="247"/>
    </location>
</feature>